<evidence type="ECO:0000313" key="3">
    <source>
        <dbReference type="Proteomes" id="UP000299102"/>
    </source>
</evidence>
<protein>
    <submittedName>
        <fullName evidence="2">Uncharacterized protein</fullName>
    </submittedName>
</protein>
<dbReference type="AlphaFoldDB" id="A0A4C1TPY1"/>
<feature type="region of interest" description="Disordered" evidence="1">
    <location>
        <begin position="1"/>
        <end position="61"/>
    </location>
</feature>
<accession>A0A4C1TPY1</accession>
<gene>
    <name evidence="2" type="ORF">EVAR_94375_1</name>
</gene>
<sequence length="82" mass="8869">MTSTLLEQKARTLGMQGRSESRVSTNASRVNALRNGGGGKVTHTTARAHAHAHAPPGRDIRNSAALRRELYANELSMFLNAQ</sequence>
<dbReference type="Proteomes" id="UP000299102">
    <property type="component" value="Unassembled WGS sequence"/>
</dbReference>
<keyword evidence="3" id="KW-1185">Reference proteome</keyword>
<organism evidence="2 3">
    <name type="scientific">Eumeta variegata</name>
    <name type="common">Bagworm moth</name>
    <name type="synonym">Eumeta japonica</name>
    <dbReference type="NCBI Taxonomy" id="151549"/>
    <lineage>
        <taxon>Eukaryota</taxon>
        <taxon>Metazoa</taxon>
        <taxon>Ecdysozoa</taxon>
        <taxon>Arthropoda</taxon>
        <taxon>Hexapoda</taxon>
        <taxon>Insecta</taxon>
        <taxon>Pterygota</taxon>
        <taxon>Neoptera</taxon>
        <taxon>Endopterygota</taxon>
        <taxon>Lepidoptera</taxon>
        <taxon>Glossata</taxon>
        <taxon>Ditrysia</taxon>
        <taxon>Tineoidea</taxon>
        <taxon>Psychidae</taxon>
        <taxon>Oiketicinae</taxon>
        <taxon>Eumeta</taxon>
    </lineage>
</organism>
<proteinExistence type="predicted"/>
<reference evidence="2 3" key="1">
    <citation type="journal article" date="2019" name="Commun. Biol.">
        <title>The bagworm genome reveals a unique fibroin gene that provides high tensile strength.</title>
        <authorList>
            <person name="Kono N."/>
            <person name="Nakamura H."/>
            <person name="Ohtoshi R."/>
            <person name="Tomita M."/>
            <person name="Numata K."/>
            <person name="Arakawa K."/>
        </authorList>
    </citation>
    <scope>NUCLEOTIDE SEQUENCE [LARGE SCALE GENOMIC DNA]</scope>
</reference>
<name>A0A4C1TPY1_EUMVA</name>
<dbReference type="EMBL" id="BGZK01000076">
    <property type="protein sequence ID" value="GBP16033.1"/>
    <property type="molecule type" value="Genomic_DNA"/>
</dbReference>
<evidence type="ECO:0000313" key="2">
    <source>
        <dbReference type="EMBL" id="GBP16033.1"/>
    </source>
</evidence>
<comment type="caution">
    <text evidence="2">The sequence shown here is derived from an EMBL/GenBank/DDBJ whole genome shotgun (WGS) entry which is preliminary data.</text>
</comment>
<evidence type="ECO:0000256" key="1">
    <source>
        <dbReference type="SAM" id="MobiDB-lite"/>
    </source>
</evidence>